<organism evidence="1 2">
    <name type="scientific">Polystyrenella longa</name>
    <dbReference type="NCBI Taxonomy" id="2528007"/>
    <lineage>
        <taxon>Bacteria</taxon>
        <taxon>Pseudomonadati</taxon>
        <taxon>Planctomycetota</taxon>
        <taxon>Planctomycetia</taxon>
        <taxon>Planctomycetales</taxon>
        <taxon>Planctomycetaceae</taxon>
        <taxon>Polystyrenella</taxon>
    </lineage>
</organism>
<accession>A0A518CKD2</accession>
<dbReference type="KEGG" id="plon:Pla110_13900"/>
<name>A0A518CKD2_9PLAN</name>
<dbReference type="PANTHER" id="PTHR35802">
    <property type="entry name" value="PROTEASE SYNTHASE AND SPORULATION PROTEIN PAI 2"/>
    <property type="match status" value="1"/>
</dbReference>
<protein>
    <submittedName>
        <fullName evidence="1">Protease synthase and sporulation protein PAI 2</fullName>
    </submittedName>
</protein>
<dbReference type="EMBL" id="CP036281">
    <property type="protein sequence ID" value="QDU79677.1"/>
    <property type="molecule type" value="Genomic_DNA"/>
</dbReference>
<dbReference type="Proteomes" id="UP000317178">
    <property type="component" value="Chromosome"/>
</dbReference>
<dbReference type="GO" id="GO:0006508">
    <property type="term" value="P:proteolysis"/>
    <property type="evidence" value="ECO:0007669"/>
    <property type="project" value="UniProtKB-KW"/>
</dbReference>
<keyword evidence="2" id="KW-1185">Reference proteome</keyword>
<proteinExistence type="predicted"/>
<dbReference type="InterPro" id="IPR012349">
    <property type="entry name" value="Split_barrel_FMN-bd"/>
</dbReference>
<sequence length="209" mass="24154">MYIPQSFRETDVDILHDFIEEHSFATLITQQNDEPFSTHVPLLLDRTQGQFGRLIGHFATANPHSETKPGQSVLSIFHGPHAYISPTWYQESNTVPTWNYLAVHTYGRYQPVHESAQLLKILTQYVERYESDQSSPWTMQNNSSDFIEKLLPMIVGFTIDIERIEGKFKLSQNHSIQRRKNVVQFLKQQNDPDSQNIASLMESDLCSPE</sequence>
<gene>
    <name evidence="1" type="primary">paiB</name>
    <name evidence="1" type="ORF">Pla110_13900</name>
</gene>
<dbReference type="SUPFAM" id="SSF50475">
    <property type="entry name" value="FMN-binding split barrel"/>
    <property type="match status" value="1"/>
</dbReference>
<dbReference type="Pfam" id="PF04299">
    <property type="entry name" value="FMN_bind_2"/>
    <property type="match status" value="1"/>
</dbReference>
<dbReference type="GO" id="GO:0008233">
    <property type="term" value="F:peptidase activity"/>
    <property type="evidence" value="ECO:0007669"/>
    <property type="project" value="UniProtKB-KW"/>
</dbReference>
<keyword evidence="1" id="KW-0645">Protease</keyword>
<dbReference type="PANTHER" id="PTHR35802:SF1">
    <property type="entry name" value="PROTEASE SYNTHASE AND SPORULATION PROTEIN PAI 2"/>
    <property type="match status" value="1"/>
</dbReference>
<reference evidence="1 2" key="1">
    <citation type="submission" date="2019-02" db="EMBL/GenBank/DDBJ databases">
        <title>Deep-cultivation of Planctomycetes and their phenomic and genomic characterization uncovers novel biology.</title>
        <authorList>
            <person name="Wiegand S."/>
            <person name="Jogler M."/>
            <person name="Boedeker C."/>
            <person name="Pinto D."/>
            <person name="Vollmers J."/>
            <person name="Rivas-Marin E."/>
            <person name="Kohn T."/>
            <person name="Peeters S.H."/>
            <person name="Heuer A."/>
            <person name="Rast P."/>
            <person name="Oberbeckmann S."/>
            <person name="Bunk B."/>
            <person name="Jeske O."/>
            <person name="Meyerdierks A."/>
            <person name="Storesund J.E."/>
            <person name="Kallscheuer N."/>
            <person name="Luecker S."/>
            <person name="Lage O.M."/>
            <person name="Pohl T."/>
            <person name="Merkel B.J."/>
            <person name="Hornburger P."/>
            <person name="Mueller R.-W."/>
            <person name="Bruemmer F."/>
            <person name="Labrenz M."/>
            <person name="Spormann A.M."/>
            <person name="Op den Camp H."/>
            <person name="Overmann J."/>
            <person name="Amann R."/>
            <person name="Jetten M.S.M."/>
            <person name="Mascher T."/>
            <person name="Medema M.H."/>
            <person name="Devos D.P."/>
            <person name="Kaster A.-K."/>
            <person name="Ovreas L."/>
            <person name="Rohde M."/>
            <person name="Galperin M.Y."/>
            <person name="Jogler C."/>
        </authorList>
    </citation>
    <scope>NUCLEOTIDE SEQUENCE [LARGE SCALE GENOMIC DNA]</scope>
    <source>
        <strain evidence="1 2">Pla110</strain>
    </source>
</reference>
<dbReference type="Gene3D" id="2.30.110.10">
    <property type="entry name" value="Electron Transport, Fmn-binding Protein, Chain A"/>
    <property type="match status" value="1"/>
</dbReference>
<dbReference type="AlphaFoldDB" id="A0A518CKD2"/>
<dbReference type="RefSeq" id="WP_144994456.1">
    <property type="nucleotide sequence ID" value="NZ_CP036281.1"/>
</dbReference>
<dbReference type="PIRSF" id="PIRSF010372">
    <property type="entry name" value="PaiB"/>
    <property type="match status" value="1"/>
</dbReference>
<dbReference type="OrthoDB" id="9794948at2"/>
<evidence type="ECO:0000313" key="2">
    <source>
        <dbReference type="Proteomes" id="UP000317178"/>
    </source>
</evidence>
<evidence type="ECO:0000313" key="1">
    <source>
        <dbReference type="EMBL" id="QDU79677.1"/>
    </source>
</evidence>
<dbReference type="InterPro" id="IPR007396">
    <property type="entry name" value="TR_PAI2-type"/>
</dbReference>
<keyword evidence="1" id="KW-0378">Hydrolase</keyword>